<dbReference type="AlphaFoldDB" id="A0A8H4F1P8"/>
<organism evidence="1 2">
    <name type="scientific">Mucor circinelloides f. lusitanicus</name>
    <name type="common">Mucor racemosus var. lusitanicus</name>
    <dbReference type="NCBI Taxonomy" id="29924"/>
    <lineage>
        <taxon>Eukaryota</taxon>
        <taxon>Fungi</taxon>
        <taxon>Fungi incertae sedis</taxon>
        <taxon>Mucoromycota</taxon>
        <taxon>Mucoromycotina</taxon>
        <taxon>Mucoromycetes</taxon>
        <taxon>Mucorales</taxon>
        <taxon>Mucorineae</taxon>
        <taxon>Mucoraceae</taxon>
        <taxon>Mucor</taxon>
    </lineage>
</organism>
<name>A0A8H4F1P8_MUCCL</name>
<sequence>MIQGIKSCVFITLGIALIRFGMSNPFLRNRAVTSTSDVQKEWQEYTRIECMSELSSFHSIGYHYQPPNSFSKSFDLQ</sequence>
<accession>A0A8H4F1P8</accession>
<protein>
    <submittedName>
        <fullName evidence="1">Uncharacterized protein</fullName>
    </submittedName>
</protein>
<dbReference type="EMBL" id="JAAECE010000003">
    <property type="protein sequence ID" value="KAF1802892.1"/>
    <property type="molecule type" value="Genomic_DNA"/>
</dbReference>
<reference evidence="1 2" key="1">
    <citation type="submission" date="2019-09" db="EMBL/GenBank/DDBJ databases">
        <authorList>
            <consortium name="DOE Joint Genome Institute"/>
            <person name="Mondo S.J."/>
            <person name="Navarro-Mendoza M.I."/>
            <person name="Perez-Arques C."/>
            <person name="Panchal S."/>
            <person name="Nicolas F.E."/>
            <person name="Ganguly P."/>
            <person name="Pangilinan J."/>
            <person name="Grigoriev I."/>
            <person name="Heitman J."/>
            <person name="Sanya K."/>
            <person name="Garre V."/>
        </authorList>
    </citation>
    <scope>NUCLEOTIDE SEQUENCE [LARGE SCALE GENOMIC DNA]</scope>
    <source>
        <strain evidence="1 2">MU402</strain>
    </source>
</reference>
<dbReference type="Proteomes" id="UP000469890">
    <property type="component" value="Unassembled WGS sequence"/>
</dbReference>
<evidence type="ECO:0000313" key="2">
    <source>
        <dbReference type="Proteomes" id="UP000469890"/>
    </source>
</evidence>
<gene>
    <name evidence="1" type="ORF">FB192DRAFT_1365440</name>
</gene>
<proteinExistence type="predicted"/>
<evidence type="ECO:0000313" key="1">
    <source>
        <dbReference type="EMBL" id="KAF1802892.1"/>
    </source>
</evidence>
<comment type="caution">
    <text evidence="1">The sequence shown here is derived from an EMBL/GenBank/DDBJ whole genome shotgun (WGS) entry which is preliminary data.</text>
</comment>